<dbReference type="EMBL" id="NIVC01001360">
    <property type="protein sequence ID" value="PAA68981.1"/>
    <property type="molecule type" value="Genomic_DNA"/>
</dbReference>
<reference evidence="2 3" key="1">
    <citation type="submission" date="2017-06" db="EMBL/GenBank/DDBJ databases">
        <title>A platform for efficient transgenesis in Macrostomum lignano, a flatworm model organism for stem cell research.</title>
        <authorList>
            <person name="Berezikov E."/>
        </authorList>
    </citation>
    <scope>NUCLEOTIDE SEQUENCE [LARGE SCALE GENOMIC DNA]</scope>
    <source>
        <strain evidence="2">DV1</strain>
        <tissue evidence="2">Whole organism</tissue>
    </source>
</reference>
<gene>
    <name evidence="2" type="ORF">BOX15_Mlig000828g1</name>
</gene>
<sequence length="50" mass="5633">MLCEVQVFGRYGRKPPTHIEPGTGEETGTHETGTTGESDRLQDMEKLARW</sequence>
<keyword evidence="3" id="KW-1185">Reference proteome</keyword>
<organism evidence="2 3">
    <name type="scientific">Macrostomum lignano</name>
    <dbReference type="NCBI Taxonomy" id="282301"/>
    <lineage>
        <taxon>Eukaryota</taxon>
        <taxon>Metazoa</taxon>
        <taxon>Spiralia</taxon>
        <taxon>Lophotrochozoa</taxon>
        <taxon>Platyhelminthes</taxon>
        <taxon>Rhabditophora</taxon>
        <taxon>Macrostomorpha</taxon>
        <taxon>Macrostomida</taxon>
        <taxon>Macrostomidae</taxon>
        <taxon>Macrostomum</taxon>
    </lineage>
</organism>
<protein>
    <submittedName>
        <fullName evidence="2">Uncharacterized protein</fullName>
    </submittedName>
</protein>
<dbReference type="Proteomes" id="UP000215902">
    <property type="component" value="Unassembled WGS sequence"/>
</dbReference>
<evidence type="ECO:0000313" key="3">
    <source>
        <dbReference type="Proteomes" id="UP000215902"/>
    </source>
</evidence>
<feature type="compositionally biased region" description="Basic and acidic residues" evidence="1">
    <location>
        <begin position="37"/>
        <end position="50"/>
    </location>
</feature>
<name>A0A267F5E1_9PLAT</name>
<dbReference type="AlphaFoldDB" id="A0A267F5E1"/>
<evidence type="ECO:0000313" key="2">
    <source>
        <dbReference type="EMBL" id="PAA68981.1"/>
    </source>
</evidence>
<comment type="caution">
    <text evidence="2">The sequence shown here is derived from an EMBL/GenBank/DDBJ whole genome shotgun (WGS) entry which is preliminary data.</text>
</comment>
<feature type="compositionally biased region" description="Low complexity" evidence="1">
    <location>
        <begin position="19"/>
        <end position="36"/>
    </location>
</feature>
<proteinExistence type="predicted"/>
<accession>A0A267F5E1</accession>
<feature type="region of interest" description="Disordered" evidence="1">
    <location>
        <begin position="12"/>
        <end position="50"/>
    </location>
</feature>
<evidence type="ECO:0000256" key="1">
    <source>
        <dbReference type="SAM" id="MobiDB-lite"/>
    </source>
</evidence>